<evidence type="ECO:0000256" key="2">
    <source>
        <dbReference type="ARBA" id="ARBA00022801"/>
    </source>
</evidence>
<dbReference type="Pfam" id="PF04616">
    <property type="entry name" value="Glyco_hydro_43"/>
    <property type="match status" value="1"/>
</dbReference>
<dbReference type="PANTHER" id="PTHR42812">
    <property type="entry name" value="BETA-XYLOSIDASE"/>
    <property type="match status" value="1"/>
</dbReference>
<dbReference type="EMBL" id="JACOGA010000024">
    <property type="protein sequence ID" value="MBC3875814.1"/>
    <property type="molecule type" value="Genomic_DNA"/>
</dbReference>
<reference evidence="6 7" key="1">
    <citation type="submission" date="2020-08" db="EMBL/GenBank/DDBJ databases">
        <title>Novel species isolated from subtropical streams in China.</title>
        <authorList>
            <person name="Lu H."/>
        </authorList>
    </citation>
    <scope>NUCLEOTIDE SEQUENCE [LARGE SCALE GENOMIC DNA]</scope>
    <source>
        <strain evidence="6 7">LX15W</strain>
    </source>
</reference>
<dbReference type="PANTHER" id="PTHR42812:SF12">
    <property type="entry name" value="BETA-XYLOSIDASE-RELATED"/>
    <property type="match status" value="1"/>
</dbReference>
<name>A0ABR6YGV4_9BURK</name>
<evidence type="ECO:0000256" key="4">
    <source>
        <dbReference type="RuleBase" id="RU361187"/>
    </source>
</evidence>
<dbReference type="InterPro" id="IPR023296">
    <property type="entry name" value="Glyco_hydro_beta-prop_sf"/>
</dbReference>
<keyword evidence="7" id="KW-1185">Reference proteome</keyword>
<evidence type="ECO:0000313" key="6">
    <source>
        <dbReference type="EMBL" id="MBC3875814.1"/>
    </source>
</evidence>
<dbReference type="Proteomes" id="UP000624279">
    <property type="component" value="Unassembled WGS sequence"/>
</dbReference>
<dbReference type="Gene3D" id="2.115.10.20">
    <property type="entry name" value="Glycosyl hydrolase domain, family 43"/>
    <property type="match status" value="1"/>
</dbReference>
<dbReference type="GO" id="GO:0016787">
    <property type="term" value="F:hydrolase activity"/>
    <property type="evidence" value="ECO:0007669"/>
    <property type="project" value="UniProtKB-KW"/>
</dbReference>
<dbReference type="Gene3D" id="2.60.120.200">
    <property type="match status" value="1"/>
</dbReference>
<dbReference type="InterPro" id="IPR013320">
    <property type="entry name" value="ConA-like_dom_sf"/>
</dbReference>
<feature type="domain" description="Beta-xylosidase C-terminal Concanavalin A-like" evidence="5">
    <location>
        <begin position="332"/>
        <end position="528"/>
    </location>
</feature>
<proteinExistence type="inferred from homology"/>
<organism evidence="6 7">
    <name type="scientific">Undibacterium flavidum</name>
    <dbReference type="NCBI Taxonomy" id="2762297"/>
    <lineage>
        <taxon>Bacteria</taxon>
        <taxon>Pseudomonadati</taxon>
        <taxon>Pseudomonadota</taxon>
        <taxon>Betaproteobacteria</taxon>
        <taxon>Burkholderiales</taxon>
        <taxon>Oxalobacteraceae</taxon>
        <taxon>Undibacterium</taxon>
    </lineage>
</organism>
<evidence type="ECO:0000313" key="7">
    <source>
        <dbReference type="Proteomes" id="UP000624279"/>
    </source>
</evidence>
<dbReference type="InterPro" id="IPR006710">
    <property type="entry name" value="Glyco_hydro_43"/>
</dbReference>
<dbReference type="InterPro" id="IPR041542">
    <property type="entry name" value="GH43_C2"/>
</dbReference>
<dbReference type="SUPFAM" id="SSF75005">
    <property type="entry name" value="Arabinanase/levansucrase/invertase"/>
    <property type="match status" value="1"/>
</dbReference>
<dbReference type="SUPFAM" id="SSF49899">
    <property type="entry name" value="Concanavalin A-like lectins/glucanases"/>
    <property type="match status" value="1"/>
</dbReference>
<accession>A0ABR6YGV4</accession>
<dbReference type="CDD" id="cd09001">
    <property type="entry name" value="GH43_FsAxh1-like"/>
    <property type="match status" value="1"/>
</dbReference>
<dbReference type="Pfam" id="PF17851">
    <property type="entry name" value="GH43_C2"/>
    <property type="match status" value="1"/>
</dbReference>
<gene>
    <name evidence="6" type="ORF">H8K55_19655</name>
</gene>
<keyword evidence="2 4" id="KW-0378">Hydrolase</keyword>
<evidence type="ECO:0000256" key="1">
    <source>
        <dbReference type="ARBA" id="ARBA00009865"/>
    </source>
</evidence>
<protein>
    <submittedName>
        <fullName evidence="6">Glycoside hydrolase 43 family protein</fullName>
    </submittedName>
</protein>
<comment type="caution">
    <text evidence="6">The sequence shown here is derived from an EMBL/GenBank/DDBJ whole genome shotgun (WGS) entry which is preliminary data.</text>
</comment>
<dbReference type="InterPro" id="IPR051795">
    <property type="entry name" value="Glycosyl_Hydrlase_43"/>
</dbReference>
<comment type="similarity">
    <text evidence="1 4">Belongs to the glycosyl hydrolase 43 family.</text>
</comment>
<evidence type="ECO:0000259" key="5">
    <source>
        <dbReference type="Pfam" id="PF17851"/>
    </source>
</evidence>
<sequence length="531" mass="59623">MVTCSAVAQVHPSKVWKADLGNGRYRNPIIHADYSDPDVIRVGKHYYMTASSFNSAPGLPLLQSDDMIHWKLVGHALPNLVPTDMFASPQHGKGVWAPSLRFHDEKFWIFYPDPDVGIYVITAKDFAGPWSTPHLLIAGKGLIDPTPLWDEDGKAWLLHAWAKSRAGFNNQLTLRQMAPDASTLLDEQGILLVDGNKLAGYKTLEGPKFYKYQGWYYIFAPAGGVETGWQTVFRSRQILGPYEDKIVLAQGSSRTNGPHQGAWVRAEDGSDWFYHFQDRKAYGRIVHLQPMRWENAWPVMGVPNQQTGIGEPVAEWSKPIQRSSSAAQIKDSDDFTGQELGLQWQWNANWQSTWYSLSAHPKHLRLYSQAWPESANLGDLPSILLQKIPAPTFTLNTSVRLSEDSANSRAGLVVYGQQYVWAGLKKLDGHTNVVLATCTDILKQCQETITHSIPLQQSKLYLRLEMKEFALAQFSYSLDGRRYQPLGKAFTATAGRWVGAKLGLFSIADGVRETKTNNDYADFSAFRFSVN</sequence>
<evidence type="ECO:0000256" key="3">
    <source>
        <dbReference type="ARBA" id="ARBA00023295"/>
    </source>
</evidence>
<keyword evidence="3 4" id="KW-0326">Glycosidase</keyword>